<feature type="region of interest" description="Disordered" evidence="1">
    <location>
        <begin position="569"/>
        <end position="844"/>
    </location>
</feature>
<evidence type="ECO:0000313" key="2">
    <source>
        <dbReference type="EMBL" id="KRH93123.1"/>
    </source>
</evidence>
<accession>A0A0R0LUP7</accession>
<proteinExistence type="predicted"/>
<feature type="compositionally biased region" description="Polar residues" evidence="1">
    <location>
        <begin position="776"/>
        <end position="786"/>
    </location>
</feature>
<feature type="compositionally biased region" description="Basic and acidic residues" evidence="1">
    <location>
        <begin position="655"/>
        <end position="673"/>
    </location>
</feature>
<keyword evidence="3" id="KW-1185">Reference proteome</keyword>
<feature type="compositionally biased region" description="Polar residues" evidence="1">
    <location>
        <begin position="593"/>
        <end position="612"/>
    </location>
</feature>
<dbReference type="AlphaFoldDB" id="A0A0R0LUP7"/>
<organism evidence="2 3">
    <name type="scientific">Pseudoloma neurophilia</name>
    <dbReference type="NCBI Taxonomy" id="146866"/>
    <lineage>
        <taxon>Eukaryota</taxon>
        <taxon>Fungi</taxon>
        <taxon>Fungi incertae sedis</taxon>
        <taxon>Microsporidia</taxon>
        <taxon>Pseudoloma</taxon>
    </lineage>
</organism>
<feature type="compositionally biased region" description="Polar residues" evidence="1">
    <location>
        <begin position="636"/>
        <end position="648"/>
    </location>
</feature>
<dbReference type="OrthoDB" id="2193084at2759"/>
<feature type="compositionally biased region" description="Basic and acidic residues" evidence="1">
    <location>
        <begin position="613"/>
        <end position="630"/>
    </location>
</feature>
<protein>
    <submittedName>
        <fullName evidence="2">Uncharacterized protein</fullName>
    </submittedName>
</protein>
<evidence type="ECO:0000256" key="1">
    <source>
        <dbReference type="SAM" id="MobiDB-lite"/>
    </source>
</evidence>
<dbReference type="Proteomes" id="UP000051530">
    <property type="component" value="Unassembled WGS sequence"/>
</dbReference>
<comment type="caution">
    <text evidence="2">The sequence shown here is derived from an EMBL/GenBank/DDBJ whole genome shotgun (WGS) entry which is preliminary data.</text>
</comment>
<evidence type="ECO:0000313" key="3">
    <source>
        <dbReference type="Proteomes" id="UP000051530"/>
    </source>
</evidence>
<feature type="compositionally biased region" description="Polar residues" evidence="1">
    <location>
        <begin position="793"/>
        <end position="803"/>
    </location>
</feature>
<reference evidence="2 3" key="1">
    <citation type="submission" date="2015-07" db="EMBL/GenBank/DDBJ databases">
        <title>The genome of Pseudoloma neurophilia, a relevant intracellular parasite of the zebrafish.</title>
        <authorList>
            <person name="Ndikumana S."/>
            <person name="Pelin A."/>
            <person name="Sanders J."/>
            <person name="Corradi N."/>
        </authorList>
    </citation>
    <scope>NUCLEOTIDE SEQUENCE [LARGE SCALE GENOMIC DNA]</scope>
    <source>
        <strain evidence="2 3">MK1</strain>
    </source>
</reference>
<dbReference type="VEuPathDB" id="MicrosporidiaDB:M153_14670002606"/>
<dbReference type="EMBL" id="LGUB01000481">
    <property type="protein sequence ID" value="KRH93123.1"/>
    <property type="molecule type" value="Genomic_DNA"/>
</dbReference>
<gene>
    <name evidence="2" type="ORF">M153_14670002606</name>
</gene>
<name>A0A0R0LUP7_9MICR</name>
<sequence>MENTDKFINLIKTRNLGNRETANEIKNVILNESSTLSNRELHSGIESILKGLDERQHLQFLFTMNFPKRNANKTFNLILKNLFEISRDNKSLIFLFKECVSQIPQQIKFYKRKQQKSHVNDILDEINILIEFSYKLYTVKAEYEAYTILELVAEFITLIEKFPIKQNTIKYFTMLFNIFISRGHLFMAANVLYRLLKVESRTNLTMDYVLTLIDLMKIKDNEEEYHKMLCSLSIITDQQFKSEIDNFIYDQDIEIYLENSDLQNFESLLTAKGKSFKMTEDFRNYVAFMKLNNFEYFIEDGTFFFNGNFKKKSNSKKIFEIVNKIKEKSNYIDSRKIEEKRLRHQKEREESIKTQLESTRKAEIIPIEEQQIVVEEEKREDFFTRRFNFFRTYQMSRKFIDSEENLVQRQIEIQNEYEKEVYQHELCCIKFYEREEEIMNLLKEAEMSQKAQSDVSVKIIADSDQKLESSWRFASKDTLLREIRNEEVARESEQEYKRKEPITPTYVPPTAQSSLRAFGDFSSVLPQKANATSTYDPSGIFGTLKNASPRKQPLKTDVTTQSGVYNVPEWRTDIKEPENSNVYKPPSFGSLKISESQNQPSQSKYVTSISGTDKSKRLEAKTGHISEQKQFHKPSFRQNKTYDTQNEYRPSYKFSENKDKKFTPKHISNDNTEKNTGMYQPPDSYKPKVIPGQDTYQPPNSYKPKVIPGQDTYQPPDSYKPKVIPGQDTYQPPDSYKPKVIPGQDTYQPPRFDRKDGYQSKFSQRETFQNKRDFQRSTYKPKSSQYRPPAQNDLRTGSSSTVWYTDDKKHPSIGTQEEPEKKQGSTNFSSNPFAMKNSEHKTQK</sequence>